<evidence type="ECO:0000256" key="6">
    <source>
        <dbReference type="ARBA" id="ARBA00022777"/>
    </source>
</evidence>
<evidence type="ECO:0000256" key="3">
    <source>
        <dbReference type="ARBA" id="ARBA00013061"/>
    </source>
</evidence>
<protein>
    <recommendedName>
        <fullName evidence="3 9">Phosphoglycerate kinase</fullName>
        <ecNumber evidence="3 9">2.7.2.3</ecNumber>
    </recommendedName>
</protein>
<dbReference type="InterPro" id="IPR001576">
    <property type="entry name" value="Phosphoglycerate_kinase"/>
</dbReference>
<dbReference type="Gene3D" id="3.90.70.10">
    <property type="entry name" value="Cysteine proteinases"/>
    <property type="match status" value="1"/>
</dbReference>
<dbReference type="Pfam" id="PF00112">
    <property type="entry name" value="Peptidase_C1"/>
    <property type="match status" value="1"/>
</dbReference>
<dbReference type="EMBL" id="PKPP01005265">
    <property type="protein sequence ID" value="PWA60777.1"/>
    <property type="molecule type" value="Genomic_DNA"/>
</dbReference>
<dbReference type="EC" id="2.7.2.3" evidence="3 9"/>
<evidence type="ECO:0000256" key="2">
    <source>
        <dbReference type="ARBA" id="ARBA00008982"/>
    </source>
</evidence>
<evidence type="ECO:0000313" key="12">
    <source>
        <dbReference type="EMBL" id="PWA60777.1"/>
    </source>
</evidence>
<dbReference type="GO" id="GO:0006096">
    <property type="term" value="P:glycolytic process"/>
    <property type="evidence" value="ECO:0007669"/>
    <property type="project" value="InterPro"/>
</dbReference>
<comment type="caution">
    <text evidence="12">The sequence shown here is derived from an EMBL/GenBank/DDBJ whole genome shotgun (WGS) entry which is preliminary data.</text>
</comment>
<keyword evidence="7" id="KW-0067">ATP-binding</keyword>
<dbReference type="PANTHER" id="PTHR11406:SF27">
    <property type="entry name" value="PHOSPHOGLYCERATE KINASE 3, CYTOSOLIC"/>
    <property type="match status" value="1"/>
</dbReference>
<reference evidence="12 13" key="1">
    <citation type="journal article" date="2018" name="Mol. Plant">
        <title>The genome of Artemisia annua provides insight into the evolution of Asteraceae family and artemisinin biosynthesis.</title>
        <authorList>
            <person name="Shen Q."/>
            <person name="Zhang L."/>
            <person name="Liao Z."/>
            <person name="Wang S."/>
            <person name="Yan T."/>
            <person name="Shi P."/>
            <person name="Liu M."/>
            <person name="Fu X."/>
            <person name="Pan Q."/>
            <person name="Wang Y."/>
            <person name="Lv Z."/>
            <person name="Lu X."/>
            <person name="Zhang F."/>
            <person name="Jiang W."/>
            <person name="Ma Y."/>
            <person name="Chen M."/>
            <person name="Hao X."/>
            <person name="Li L."/>
            <person name="Tang Y."/>
            <person name="Lv G."/>
            <person name="Zhou Y."/>
            <person name="Sun X."/>
            <person name="Brodelius P.E."/>
            <person name="Rose J.K.C."/>
            <person name="Tang K."/>
        </authorList>
    </citation>
    <scope>NUCLEOTIDE SEQUENCE [LARGE SCALE GENOMIC DNA]</scope>
    <source>
        <strain evidence="13">cv. Huhao1</strain>
        <tissue evidence="12">Leaf</tissue>
    </source>
</reference>
<comment type="catalytic activity">
    <reaction evidence="9">
        <text>(2R)-3-phosphoglycerate + ATP = (2R)-3-phospho-glyceroyl phosphate + ADP</text>
        <dbReference type="Rhea" id="RHEA:14801"/>
        <dbReference type="ChEBI" id="CHEBI:30616"/>
        <dbReference type="ChEBI" id="CHEBI:57604"/>
        <dbReference type="ChEBI" id="CHEBI:58272"/>
        <dbReference type="ChEBI" id="CHEBI:456216"/>
        <dbReference type="EC" id="2.7.2.3"/>
    </reaction>
</comment>
<dbReference type="GO" id="GO:0006508">
    <property type="term" value="P:proteolysis"/>
    <property type="evidence" value="ECO:0007669"/>
    <property type="project" value="InterPro"/>
</dbReference>
<dbReference type="AlphaFoldDB" id="A0A2U1MHP3"/>
<dbReference type="InterPro" id="IPR038765">
    <property type="entry name" value="Papain-like_cys_pep_sf"/>
</dbReference>
<evidence type="ECO:0000313" key="13">
    <source>
        <dbReference type="Proteomes" id="UP000245207"/>
    </source>
</evidence>
<accession>A0A2U1MHP3</accession>
<keyword evidence="13" id="KW-1185">Reference proteome</keyword>
<evidence type="ECO:0000256" key="4">
    <source>
        <dbReference type="ARBA" id="ARBA00022679"/>
    </source>
</evidence>
<feature type="domain" description="Peptidase C1A papain C-terminal" evidence="11">
    <location>
        <begin position="13"/>
        <end position="69"/>
    </location>
</feature>
<dbReference type="InterPro" id="IPR000668">
    <property type="entry name" value="Peptidase_C1A_C"/>
</dbReference>
<dbReference type="Proteomes" id="UP000245207">
    <property type="component" value="Unassembled WGS sequence"/>
</dbReference>
<evidence type="ECO:0000256" key="10">
    <source>
        <dbReference type="RuleBase" id="RU000696"/>
    </source>
</evidence>
<proteinExistence type="inferred from homology"/>
<keyword evidence="8" id="KW-0460">Magnesium</keyword>
<dbReference type="PANTHER" id="PTHR11406">
    <property type="entry name" value="PHOSPHOGLYCERATE KINASE"/>
    <property type="match status" value="1"/>
</dbReference>
<name>A0A2U1MHP3_ARTAN</name>
<dbReference type="OrthoDB" id="1653275at2759"/>
<organism evidence="12 13">
    <name type="scientific">Artemisia annua</name>
    <name type="common">Sweet wormwood</name>
    <dbReference type="NCBI Taxonomy" id="35608"/>
    <lineage>
        <taxon>Eukaryota</taxon>
        <taxon>Viridiplantae</taxon>
        <taxon>Streptophyta</taxon>
        <taxon>Embryophyta</taxon>
        <taxon>Tracheophyta</taxon>
        <taxon>Spermatophyta</taxon>
        <taxon>Magnoliopsida</taxon>
        <taxon>eudicotyledons</taxon>
        <taxon>Gunneridae</taxon>
        <taxon>Pentapetalae</taxon>
        <taxon>asterids</taxon>
        <taxon>campanulids</taxon>
        <taxon>Asterales</taxon>
        <taxon>Asteraceae</taxon>
        <taxon>Asteroideae</taxon>
        <taxon>Anthemideae</taxon>
        <taxon>Artemisiinae</taxon>
        <taxon>Artemisia</taxon>
    </lineage>
</organism>
<dbReference type="Pfam" id="PF00162">
    <property type="entry name" value="PGK"/>
    <property type="match status" value="1"/>
</dbReference>
<dbReference type="SUPFAM" id="SSF53748">
    <property type="entry name" value="Phosphoglycerate kinase"/>
    <property type="match status" value="1"/>
</dbReference>
<keyword evidence="5" id="KW-0547">Nucleotide-binding</keyword>
<keyword evidence="4 9" id="KW-0808">Transferase</keyword>
<evidence type="ECO:0000256" key="9">
    <source>
        <dbReference type="RuleBase" id="RU000532"/>
    </source>
</evidence>
<keyword evidence="6 9" id="KW-0418">Kinase</keyword>
<dbReference type="GO" id="GO:0005829">
    <property type="term" value="C:cytosol"/>
    <property type="evidence" value="ECO:0007669"/>
    <property type="project" value="TreeGrafter"/>
</dbReference>
<dbReference type="GO" id="GO:0006094">
    <property type="term" value="P:gluconeogenesis"/>
    <property type="evidence" value="ECO:0007669"/>
    <property type="project" value="TreeGrafter"/>
</dbReference>
<dbReference type="PRINTS" id="PR00477">
    <property type="entry name" value="PHGLYCKINASE"/>
</dbReference>
<evidence type="ECO:0000259" key="11">
    <source>
        <dbReference type="Pfam" id="PF00112"/>
    </source>
</evidence>
<evidence type="ECO:0000256" key="8">
    <source>
        <dbReference type="ARBA" id="ARBA00022842"/>
    </source>
</evidence>
<comment type="cofactor">
    <cofactor evidence="1">
        <name>Mg(2+)</name>
        <dbReference type="ChEBI" id="CHEBI:18420"/>
    </cofactor>
</comment>
<evidence type="ECO:0000256" key="1">
    <source>
        <dbReference type="ARBA" id="ARBA00001946"/>
    </source>
</evidence>
<dbReference type="GO" id="GO:0043531">
    <property type="term" value="F:ADP binding"/>
    <property type="evidence" value="ECO:0007669"/>
    <property type="project" value="TreeGrafter"/>
</dbReference>
<dbReference type="SUPFAM" id="SSF54001">
    <property type="entry name" value="Cysteine proteinases"/>
    <property type="match status" value="1"/>
</dbReference>
<comment type="subunit">
    <text evidence="10">Monomer.</text>
</comment>
<evidence type="ECO:0000256" key="5">
    <source>
        <dbReference type="ARBA" id="ARBA00022741"/>
    </source>
</evidence>
<dbReference type="InterPro" id="IPR036043">
    <property type="entry name" value="Phosphoglycerate_kinase_sf"/>
</dbReference>
<dbReference type="Gene3D" id="3.40.50.1260">
    <property type="entry name" value="Phosphoglycerate kinase, N-terminal domain"/>
    <property type="match status" value="1"/>
</dbReference>
<comment type="similarity">
    <text evidence="2 9">Belongs to the phosphoglycerate kinase family.</text>
</comment>
<evidence type="ECO:0000256" key="7">
    <source>
        <dbReference type="ARBA" id="ARBA00022840"/>
    </source>
</evidence>
<gene>
    <name evidence="12" type="ORF">CTI12_AA374600</name>
</gene>
<dbReference type="STRING" id="35608.A0A2U1MHP3"/>
<dbReference type="GO" id="GO:0004618">
    <property type="term" value="F:phosphoglycerate kinase activity"/>
    <property type="evidence" value="ECO:0007669"/>
    <property type="project" value="UniProtKB-EC"/>
</dbReference>
<sequence>MGLLTSELAKESYEKNKPFKHGVVESHKDANHALVITGIHTDGKPENHFVEIKNSYGLGWGHKGYAKVAFSFIKMIMIPCMKEKKVNSSSVIKMATKKSVSSLNDSDLKGKRVFFRADLNVPLDDRLEIADDTLIHVFVPAIKRLMSNGARVIVSSHMV</sequence>
<dbReference type="InterPro" id="IPR015824">
    <property type="entry name" value="Phosphoglycerate_kinase_N"/>
</dbReference>
<dbReference type="GO" id="GO:0005524">
    <property type="term" value="F:ATP binding"/>
    <property type="evidence" value="ECO:0007669"/>
    <property type="project" value="UniProtKB-KW"/>
</dbReference>
<dbReference type="GO" id="GO:0008234">
    <property type="term" value="F:cysteine-type peptidase activity"/>
    <property type="evidence" value="ECO:0007669"/>
    <property type="project" value="InterPro"/>
</dbReference>